<dbReference type="Proteomes" id="UP000655751">
    <property type="component" value="Unassembled WGS sequence"/>
</dbReference>
<evidence type="ECO:0000313" key="2">
    <source>
        <dbReference type="Proteomes" id="UP000655751"/>
    </source>
</evidence>
<keyword evidence="2" id="KW-1185">Reference proteome</keyword>
<comment type="caution">
    <text evidence="1">The sequence shown here is derived from an EMBL/GenBank/DDBJ whole genome shotgun (WGS) entry which is preliminary data.</text>
</comment>
<sequence>MVAEQHGAVATEYPLVEEVLYEVEQLVFADVDGTGVVGVGLRVADAVELGLAAVVGVLLAGFAEHPFAALLVVDVVAQHVGTDRVSMRVLAAHPRSLAFGAVGLHGVEDLSRDEGFVGGLG</sequence>
<dbReference type="RefSeq" id="WP_196149989.1">
    <property type="nucleotide sequence ID" value="NZ_JADMLG010000005.1"/>
</dbReference>
<gene>
    <name evidence="1" type="ORF">IT779_15475</name>
</gene>
<protein>
    <submittedName>
        <fullName evidence="1">Uncharacterized protein</fullName>
    </submittedName>
</protein>
<dbReference type="AlphaFoldDB" id="A0A931IBT1"/>
<proteinExistence type="predicted"/>
<name>A0A931IBT1_9NOCA</name>
<dbReference type="EMBL" id="JADMLG010000005">
    <property type="protein sequence ID" value="MBH0777676.1"/>
    <property type="molecule type" value="Genomic_DNA"/>
</dbReference>
<organism evidence="1 2">
    <name type="scientific">Nocardia bovistercoris</name>
    <dbReference type="NCBI Taxonomy" id="2785916"/>
    <lineage>
        <taxon>Bacteria</taxon>
        <taxon>Bacillati</taxon>
        <taxon>Actinomycetota</taxon>
        <taxon>Actinomycetes</taxon>
        <taxon>Mycobacteriales</taxon>
        <taxon>Nocardiaceae</taxon>
        <taxon>Nocardia</taxon>
    </lineage>
</organism>
<accession>A0A931IBT1</accession>
<evidence type="ECO:0000313" key="1">
    <source>
        <dbReference type="EMBL" id="MBH0777676.1"/>
    </source>
</evidence>
<reference evidence="1" key="1">
    <citation type="submission" date="2020-11" db="EMBL/GenBank/DDBJ databases">
        <title>Nocardia NEAU-351.nov., a novel actinomycete isolated from the cow dung.</title>
        <authorList>
            <person name="Zhang X."/>
        </authorList>
    </citation>
    <scope>NUCLEOTIDE SEQUENCE</scope>
    <source>
        <strain evidence="1">NEAU-351</strain>
    </source>
</reference>